<reference evidence="9 11" key="1">
    <citation type="submission" date="2015-09" db="EMBL/GenBank/DDBJ databases">
        <authorList>
            <person name="Rodrigo-Torres L."/>
            <person name="Arahal D.R."/>
        </authorList>
    </citation>
    <scope>NUCLEOTIDE SEQUENCE [LARGE SCALE GENOMIC DNA]</scope>
    <source>
        <strain evidence="9 11">CECT 5118</strain>
    </source>
</reference>
<evidence type="ECO:0000256" key="7">
    <source>
        <dbReference type="ARBA" id="ARBA00023237"/>
    </source>
</evidence>
<sequence>MKQQFLLGAVVAALTLSGCANSTSKATPERLAALRDAGLDQKAGEKLDKRLAKTLARGQKNGDLEGQFADLGQEEGADLATLVAAALERNPRIGAAAQNINLADAQRMNAIFGYLPQVRFVLDYSNIQQSVIDSDNEVFQLGEAEYPVQSMQLRLEQPIFDLARIFGIQHAGNARSLSEVEYIRTVRDVSYEVLDTYLVASQARTRSQLLRRRMALMSRQIDSQDVLDETGLGDLVKSASLSSERSTLAAEEAMAAAEYAEALGTLARLTGQRIDEVPRITMPRGLVGAERKMSADDAVALGLKENPLMMAAALTAVGAELERRTAIADDFSPVLMAYAFMKQEDRADSRFGGGSLTEDTTMGISLTIPLFNAAGEGYAMLPATVQARAATLDYHARQRELETNIRATHQRMGELRKALSQSTRASSAAARAFRTEKLRFDNGQSAEIAVAARELRYAVTRERVAYYQVEYIRAWARLQYLAGADLSKAEL</sequence>
<evidence type="ECO:0000256" key="2">
    <source>
        <dbReference type="ARBA" id="ARBA00007613"/>
    </source>
</evidence>
<proteinExistence type="inferred from homology"/>
<dbReference type="PANTHER" id="PTHR30026">
    <property type="entry name" value="OUTER MEMBRANE PROTEIN TOLC"/>
    <property type="match status" value="1"/>
</dbReference>
<dbReference type="OrthoDB" id="7318746at2"/>
<dbReference type="GO" id="GO:0015288">
    <property type="term" value="F:porin activity"/>
    <property type="evidence" value="ECO:0007669"/>
    <property type="project" value="TreeGrafter"/>
</dbReference>
<keyword evidence="7" id="KW-0998">Cell outer membrane</keyword>
<dbReference type="InterPro" id="IPR051906">
    <property type="entry name" value="TolC-like"/>
</dbReference>
<dbReference type="GO" id="GO:0009279">
    <property type="term" value="C:cell outer membrane"/>
    <property type="evidence" value="ECO:0007669"/>
    <property type="project" value="UniProtKB-SubCell"/>
</dbReference>
<comment type="similarity">
    <text evidence="2">Belongs to the outer membrane factor (OMF) (TC 1.B.17) family.</text>
</comment>
<dbReference type="PROSITE" id="PS51257">
    <property type="entry name" value="PROKAR_LIPOPROTEIN"/>
    <property type="match status" value="1"/>
</dbReference>
<keyword evidence="5" id="KW-0812">Transmembrane</keyword>
<reference evidence="10 12" key="2">
    <citation type="submission" date="2015-09" db="EMBL/GenBank/DDBJ databases">
        <authorList>
            <consortium name="Swine Surveillance"/>
        </authorList>
    </citation>
    <scope>NUCLEOTIDE SEQUENCE [LARGE SCALE GENOMIC DNA]</scope>
    <source>
        <strain evidence="10 12">5120</strain>
    </source>
</reference>
<name>A0A0P1FN05_9RHOB</name>
<dbReference type="PANTHER" id="PTHR30026:SF20">
    <property type="entry name" value="OUTER MEMBRANE PROTEIN TOLC"/>
    <property type="match status" value="1"/>
</dbReference>
<feature type="chain" id="PRO_5009792451" evidence="8">
    <location>
        <begin position="23"/>
        <end position="491"/>
    </location>
</feature>
<dbReference type="InterPro" id="IPR003423">
    <property type="entry name" value="OMP_efflux"/>
</dbReference>
<keyword evidence="4" id="KW-1134">Transmembrane beta strand</keyword>
<dbReference type="SUPFAM" id="SSF56954">
    <property type="entry name" value="Outer membrane efflux proteins (OEP)"/>
    <property type="match status" value="1"/>
</dbReference>
<evidence type="ECO:0000256" key="5">
    <source>
        <dbReference type="ARBA" id="ARBA00022692"/>
    </source>
</evidence>
<dbReference type="Pfam" id="PF02321">
    <property type="entry name" value="OEP"/>
    <property type="match status" value="1"/>
</dbReference>
<evidence type="ECO:0000256" key="4">
    <source>
        <dbReference type="ARBA" id="ARBA00022452"/>
    </source>
</evidence>
<dbReference type="Proteomes" id="UP000051086">
    <property type="component" value="Unassembled WGS sequence"/>
</dbReference>
<evidence type="ECO:0000256" key="3">
    <source>
        <dbReference type="ARBA" id="ARBA00022448"/>
    </source>
</evidence>
<comment type="subcellular location">
    <subcellularLocation>
        <location evidence="1">Cell outer membrane</location>
    </subcellularLocation>
</comment>
<keyword evidence="3" id="KW-0813">Transport</keyword>
<feature type="signal peptide" evidence="8">
    <location>
        <begin position="1"/>
        <end position="22"/>
    </location>
</feature>
<evidence type="ECO:0000256" key="6">
    <source>
        <dbReference type="ARBA" id="ARBA00023136"/>
    </source>
</evidence>
<evidence type="ECO:0000313" key="12">
    <source>
        <dbReference type="Proteomes" id="UP000051887"/>
    </source>
</evidence>
<evidence type="ECO:0000256" key="8">
    <source>
        <dbReference type="SAM" id="SignalP"/>
    </source>
</evidence>
<keyword evidence="11" id="KW-1185">Reference proteome</keyword>
<dbReference type="RefSeq" id="WP_058245439.1">
    <property type="nucleotide sequence ID" value="NZ_CYSB01000039.1"/>
</dbReference>
<dbReference type="Proteomes" id="UP000051887">
    <property type="component" value="Unassembled WGS sequence"/>
</dbReference>
<dbReference type="EMBL" id="CYSB01000039">
    <property type="protein sequence ID" value="CUH69404.1"/>
    <property type="molecule type" value="Genomic_DNA"/>
</dbReference>
<keyword evidence="6" id="KW-0472">Membrane</keyword>
<organism evidence="10 12">
    <name type="scientific">Thalassovita autumnalis</name>
    <dbReference type="NCBI Taxonomy" id="2072972"/>
    <lineage>
        <taxon>Bacteria</taxon>
        <taxon>Pseudomonadati</taxon>
        <taxon>Pseudomonadota</taxon>
        <taxon>Alphaproteobacteria</taxon>
        <taxon>Rhodobacterales</taxon>
        <taxon>Roseobacteraceae</taxon>
        <taxon>Thalassovita</taxon>
    </lineage>
</organism>
<dbReference type="GO" id="GO:1990281">
    <property type="term" value="C:efflux pump complex"/>
    <property type="evidence" value="ECO:0007669"/>
    <property type="project" value="TreeGrafter"/>
</dbReference>
<keyword evidence="8" id="KW-0732">Signal</keyword>
<protein>
    <submittedName>
        <fullName evidence="10">Outer membrane channel protein</fullName>
    </submittedName>
</protein>
<evidence type="ECO:0000313" key="9">
    <source>
        <dbReference type="EMBL" id="CUH69404.1"/>
    </source>
</evidence>
<dbReference type="AlphaFoldDB" id="A0A0P1FN05"/>
<dbReference type="GO" id="GO:0015562">
    <property type="term" value="F:efflux transmembrane transporter activity"/>
    <property type="evidence" value="ECO:0007669"/>
    <property type="project" value="InterPro"/>
</dbReference>
<evidence type="ECO:0000313" key="11">
    <source>
        <dbReference type="Proteomes" id="UP000051086"/>
    </source>
</evidence>
<evidence type="ECO:0000313" key="10">
    <source>
        <dbReference type="EMBL" id="CUH74327.1"/>
    </source>
</evidence>
<dbReference type="EMBL" id="CYSC01000044">
    <property type="protein sequence ID" value="CUH74327.1"/>
    <property type="molecule type" value="Genomic_DNA"/>
</dbReference>
<evidence type="ECO:0000256" key="1">
    <source>
        <dbReference type="ARBA" id="ARBA00004442"/>
    </source>
</evidence>
<dbReference type="Gene3D" id="1.20.1600.10">
    <property type="entry name" value="Outer membrane efflux proteins (OEP)"/>
    <property type="match status" value="1"/>
</dbReference>
<gene>
    <name evidence="9" type="ORF">TL5118_03364</name>
    <name evidence="10" type="ORF">TL5120_04147</name>
</gene>
<accession>A0A0P1FN05</accession>